<protein>
    <submittedName>
        <fullName evidence="8">Integrase/recombinase XerC</fullName>
    </submittedName>
</protein>
<dbReference type="GO" id="GO:0003677">
    <property type="term" value="F:DNA binding"/>
    <property type="evidence" value="ECO:0007669"/>
    <property type="project" value="UniProtKB-UniRule"/>
</dbReference>
<dbReference type="InterPro" id="IPR044068">
    <property type="entry name" value="CB"/>
</dbReference>
<dbReference type="GO" id="GO:0006310">
    <property type="term" value="P:DNA recombination"/>
    <property type="evidence" value="ECO:0007669"/>
    <property type="project" value="UniProtKB-KW"/>
</dbReference>
<name>A0A212PX03_9CHLR</name>
<dbReference type="InterPro" id="IPR002104">
    <property type="entry name" value="Integrase_catalytic"/>
</dbReference>
<dbReference type="InterPro" id="IPR050090">
    <property type="entry name" value="Tyrosine_recombinase_XerCD"/>
</dbReference>
<organism evidence="8 9">
    <name type="scientific">Thermoflexus hugenholtzii JAD2</name>
    <dbReference type="NCBI Taxonomy" id="877466"/>
    <lineage>
        <taxon>Bacteria</taxon>
        <taxon>Bacillati</taxon>
        <taxon>Chloroflexota</taxon>
        <taxon>Thermoflexia</taxon>
        <taxon>Thermoflexales</taxon>
        <taxon>Thermoflexaceae</taxon>
        <taxon>Thermoflexus</taxon>
    </lineage>
</organism>
<dbReference type="Pfam" id="PF00589">
    <property type="entry name" value="Phage_integrase"/>
    <property type="match status" value="1"/>
</dbReference>
<proteinExistence type="inferred from homology"/>
<dbReference type="Gene3D" id="1.10.150.130">
    <property type="match status" value="1"/>
</dbReference>
<dbReference type="PANTHER" id="PTHR30349">
    <property type="entry name" value="PHAGE INTEGRASE-RELATED"/>
    <property type="match status" value="1"/>
</dbReference>
<dbReference type="SUPFAM" id="SSF56349">
    <property type="entry name" value="DNA breaking-rejoining enzymes"/>
    <property type="match status" value="1"/>
</dbReference>
<accession>A0A212PX03</accession>
<dbReference type="InterPro" id="IPR004107">
    <property type="entry name" value="Integrase_SAM-like_N"/>
</dbReference>
<evidence type="ECO:0000256" key="3">
    <source>
        <dbReference type="ARBA" id="ARBA00023125"/>
    </source>
</evidence>
<dbReference type="InterPro" id="IPR013762">
    <property type="entry name" value="Integrase-like_cat_sf"/>
</dbReference>
<evidence type="ECO:0000256" key="5">
    <source>
        <dbReference type="PROSITE-ProRule" id="PRU01248"/>
    </source>
</evidence>
<reference evidence="9" key="1">
    <citation type="submission" date="2017-06" db="EMBL/GenBank/DDBJ databases">
        <authorList>
            <person name="Varghese N."/>
            <person name="Submissions S."/>
        </authorList>
    </citation>
    <scope>NUCLEOTIDE SEQUENCE [LARGE SCALE GENOMIC DNA]</scope>
    <source>
        <strain evidence="9">JAD2</strain>
    </source>
</reference>
<dbReference type="FunCoup" id="A0A212PX03">
    <property type="interactions" value="308"/>
</dbReference>
<keyword evidence="9" id="KW-1185">Reference proteome</keyword>
<evidence type="ECO:0000256" key="4">
    <source>
        <dbReference type="ARBA" id="ARBA00023172"/>
    </source>
</evidence>
<dbReference type="GO" id="GO:0015074">
    <property type="term" value="P:DNA integration"/>
    <property type="evidence" value="ECO:0007669"/>
    <property type="project" value="UniProtKB-KW"/>
</dbReference>
<feature type="domain" description="Core-binding (CB)" evidence="7">
    <location>
        <begin position="5"/>
        <end position="101"/>
    </location>
</feature>
<dbReference type="PANTHER" id="PTHR30349:SF41">
    <property type="entry name" value="INTEGRASE_RECOMBINASE PROTEIN MJ0367-RELATED"/>
    <property type="match status" value="1"/>
</dbReference>
<evidence type="ECO:0000313" key="8">
    <source>
        <dbReference type="EMBL" id="SNB51503.1"/>
    </source>
</evidence>
<dbReference type="SUPFAM" id="SSF47823">
    <property type="entry name" value="lambda integrase-like, N-terminal domain"/>
    <property type="match status" value="1"/>
</dbReference>
<keyword evidence="3 5" id="KW-0238">DNA-binding</keyword>
<dbReference type="InterPro" id="IPR011010">
    <property type="entry name" value="DNA_brk_join_enz"/>
</dbReference>
<keyword evidence="4" id="KW-0233">DNA recombination</keyword>
<sequence>MTEGPSLRRTVSVFLEALAARYGRRPRTIQTYRSALQRFLEYLADLDLDPEHQTPEALDPAHVRDFIPYLEDRYRREGRTLPAATRQTYLAALVSWVHFLLDEGLWTLPAEEARRLIRELHAQRGRSTPPLPRLPREELLKALLQAARARSPSPSPRHELRRLRDLALVLVLRSSGIRVGELVALRRGDFDPAQGILWIRHGKGGKERLAFLDEAAVRALEAYLQARDAGVRGKGRDHLPLFARHDKGAGAAVRPLTPEGVRRALAALAREAGLEEPLTPHQFRHYFATRVLEATGDLAAVQDLLGHASPTTTRRYARVSPRRLRAVHRQAFKGTEPSED</sequence>
<dbReference type="EMBL" id="FYEK01000003">
    <property type="protein sequence ID" value="SNB51503.1"/>
    <property type="molecule type" value="Genomic_DNA"/>
</dbReference>
<gene>
    <name evidence="8" type="ORF">SAMN02746019_00021560</name>
</gene>
<evidence type="ECO:0000259" key="6">
    <source>
        <dbReference type="PROSITE" id="PS51898"/>
    </source>
</evidence>
<dbReference type="Pfam" id="PF02899">
    <property type="entry name" value="Phage_int_SAM_1"/>
    <property type="match status" value="1"/>
</dbReference>
<dbReference type="RefSeq" id="WP_088569949.1">
    <property type="nucleotide sequence ID" value="NZ_FYEK01000003.1"/>
</dbReference>
<feature type="domain" description="Tyr recombinase" evidence="6">
    <location>
        <begin position="130"/>
        <end position="329"/>
    </location>
</feature>
<keyword evidence="2" id="KW-0229">DNA integration</keyword>
<comment type="similarity">
    <text evidence="1">Belongs to the 'phage' integrase family.</text>
</comment>
<evidence type="ECO:0000313" key="9">
    <source>
        <dbReference type="Proteomes" id="UP000197025"/>
    </source>
</evidence>
<dbReference type="InParanoid" id="A0A212PX03"/>
<dbReference type="PROSITE" id="PS51900">
    <property type="entry name" value="CB"/>
    <property type="match status" value="1"/>
</dbReference>
<dbReference type="InterPro" id="IPR010998">
    <property type="entry name" value="Integrase_recombinase_N"/>
</dbReference>
<dbReference type="Proteomes" id="UP000197025">
    <property type="component" value="Unassembled WGS sequence"/>
</dbReference>
<dbReference type="OrthoDB" id="9785687at2"/>
<evidence type="ECO:0000256" key="2">
    <source>
        <dbReference type="ARBA" id="ARBA00022908"/>
    </source>
</evidence>
<dbReference type="PROSITE" id="PS51898">
    <property type="entry name" value="TYR_RECOMBINASE"/>
    <property type="match status" value="1"/>
</dbReference>
<dbReference type="Gene3D" id="1.10.443.10">
    <property type="entry name" value="Intergrase catalytic core"/>
    <property type="match status" value="1"/>
</dbReference>
<evidence type="ECO:0000259" key="7">
    <source>
        <dbReference type="PROSITE" id="PS51900"/>
    </source>
</evidence>
<dbReference type="AlphaFoldDB" id="A0A212PX03"/>
<evidence type="ECO:0000256" key="1">
    <source>
        <dbReference type="ARBA" id="ARBA00008857"/>
    </source>
</evidence>